<dbReference type="Proteomes" id="UP001596388">
    <property type="component" value="Unassembled WGS sequence"/>
</dbReference>
<reference evidence="4 5" key="1">
    <citation type="journal article" date="2019" name="Int. J. Syst. Evol. Microbiol.">
        <title>The Global Catalogue of Microorganisms (GCM) 10K type strain sequencing project: providing services to taxonomists for standard genome sequencing and annotation.</title>
        <authorList>
            <consortium name="The Broad Institute Genomics Platform"/>
            <consortium name="The Broad Institute Genome Sequencing Center for Infectious Disease"/>
            <person name="Wu L."/>
            <person name="Ma J."/>
        </authorList>
    </citation>
    <scope>NUCLEOTIDE SEQUENCE [LARGE SCALE GENOMIC DNA]</scope>
    <source>
        <strain evidence="4 5">DT55</strain>
    </source>
</reference>
<evidence type="ECO:0000313" key="5">
    <source>
        <dbReference type="Proteomes" id="UP001596388"/>
    </source>
</evidence>
<keyword evidence="2" id="KW-1133">Transmembrane helix</keyword>
<feature type="transmembrane region" description="Helical" evidence="2">
    <location>
        <begin position="32"/>
        <end position="54"/>
    </location>
</feature>
<keyword evidence="5" id="KW-1185">Reference proteome</keyword>
<comment type="caution">
    <text evidence="4">The sequence shown here is derived from an EMBL/GenBank/DDBJ whole genome shotgun (WGS) entry which is preliminary data.</text>
</comment>
<accession>A0ABD5X3V6</accession>
<proteinExistence type="predicted"/>
<dbReference type="InterPro" id="IPR058373">
    <property type="entry name" value="DUF8060"/>
</dbReference>
<dbReference type="EMBL" id="JBHTAG010000003">
    <property type="protein sequence ID" value="MFC7098262.1"/>
    <property type="molecule type" value="Genomic_DNA"/>
</dbReference>
<gene>
    <name evidence="4" type="ORF">ACFQKD_13200</name>
</gene>
<sequence>MSEEHASGTTTDGVSTTDDDATGVFSGDVARYVNYVVLAALVLLALVAGVQFYTGVSRTISQWVTYEYRSIVQAAFNLAVLLIAASGISLQIRRIAR</sequence>
<evidence type="ECO:0000256" key="1">
    <source>
        <dbReference type="SAM" id="MobiDB-lite"/>
    </source>
</evidence>
<dbReference type="GeneID" id="79270815"/>
<feature type="compositionally biased region" description="Low complexity" evidence="1">
    <location>
        <begin position="7"/>
        <end position="16"/>
    </location>
</feature>
<feature type="region of interest" description="Disordered" evidence="1">
    <location>
        <begin position="1"/>
        <end position="20"/>
    </location>
</feature>
<evidence type="ECO:0000313" key="4">
    <source>
        <dbReference type="EMBL" id="MFC7098262.1"/>
    </source>
</evidence>
<keyword evidence="2" id="KW-0812">Transmembrane</keyword>
<dbReference type="RefSeq" id="WP_276237235.1">
    <property type="nucleotide sequence ID" value="NZ_CP119989.1"/>
</dbReference>
<organism evidence="4 5">
    <name type="scientific">Halobaculum marinum</name>
    <dbReference type="NCBI Taxonomy" id="3031996"/>
    <lineage>
        <taxon>Archaea</taxon>
        <taxon>Methanobacteriati</taxon>
        <taxon>Methanobacteriota</taxon>
        <taxon>Stenosarchaea group</taxon>
        <taxon>Halobacteria</taxon>
        <taxon>Halobacteriales</taxon>
        <taxon>Haloferacaceae</taxon>
        <taxon>Halobaculum</taxon>
    </lineage>
</organism>
<evidence type="ECO:0000259" key="3">
    <source>
        <dbReference type="Pfam" id="PF26256"/>
    </source>
</evidence>
<feature type="domain" description="DUF8060" evidence="3">
    <location>
        <begin position="10"/>
        <end position="96"/>
    </location>
</feature>
<protein>
    <recommendedName>
        <fullName evidence="3">DUF8060 domain-containing protein</fullName>
    </recommendedName>
</protein>
<dbReference type="Pfam" id="PF26256">
    <property type="entry name" value="DUF8060"/>
    <property type="match status" value="1"/>
</dbReference>
<keyword evidence="2" id="KW-0472">Membrane</keyword>
<dbReference type="AlphaFoldDB" id="A0ABD5X3V6"/>
<feature type="transmembrane region" description="Helical" evidence="2">
    <location>
        <begin position="74"/>
        <end position="92"/>
    </location>
</feature>
<evidence type="ECO:0000256" key="2">
    <source>
        <dbReference type="SAM" id="Phobius"/>
    </source>
</evidence>
<name>A0ABD5X3V6_9EURY</name>